<reference evidence="5" key="1">
    <citation type="submission" date="2016-10" db="EMBL/GenBank/DDBJ databases">
        <authorList>
            <person name="Varghese N."/>
            <person name="Submissions S."/>
        </authorList>
    </citation>
    <scope>NUCLEOTIDE SEQUENCE [LARGE SCALE GENOMIC DNA]</scope>
    <source>
        <strain evidence="5">CGMCC 1.8975</strain>
    </source>
</reference>
<dbReference type="InterPro" id="IPR006146">
    <property type="entry name" value="5'-Nucleotdase_CS"/>
</dbReference>
<evidence type="ECO:0000259" key="3">
    <source>
        <dbReference type="Pfam" id="PF00149"/>
    </source>
</evidence>
<dbReference type="GO" id="GO:0000166">
    <property type="term" value="F:nucleotide binding"/>
    <property type="evidence" value="ECO:0007669"/>
    <property type="project" value="UniProtKB-KW"/>
</dbReference>
<dbReference type="GO" id="GO:0016788">
    <property type="term" value="F:hydrolase activity, acting on ester bonds"/>
    <property type="evidence" value="ECO:0007669"/>
    <property type="project" value="InterPro"/>
</dbReference>
<feature type="domain" description="Calcineurin-like phosphoesterase" evidence="3">
    <location>
        <begin position="56"/>
        <end position="273"/>
    </location>
</feature>
<protein>
    <submittedName>
        <fullName evidence="4">5'-nucleotidase</fullName>
    </submittedName>
</protein>
<dbReference type="PRINTS" id="PR01607">
    <property type="entry name" value="APYRASEFAMLY"/>
</dbReference>
<keyword evidence="2" id="KW-0378">Hydrolase</keyword>
<dbReference type="NCBIfam" id="TIGR01409">
    <property type="entry name" value="TAT_signal_seq"/>
    <property type="match status" value="1"/>
</dbReference>
<dbReference type="Proteomes" id="UP000199249">
    <property type="component" value="Unassembled WGS sequence"/>
</dbReference>
<dbReference type="PANTHER" id="PTHR11575:SF24">
    <property type="entry name" value="5'-NUCLEOTIDASE"/>
    <property type="match status" value="1"/>
</dbReference>
<dbReference type="AlphaFoldDB" id="A0A1H3FPJ9"/>
<dbReference type="RefSeq" id="WP_092738843.1">
    <property type="nucleotide sequence ID" value="NZ_FNOV01000004.1"/>
</dbReference>
<dbReference type="InterPro" id="IPR004843">
    <property type="entry name" value="Calcineurin-like_PHP"/>
</dbReference>
<dbReference type="PROSITE" id="PS00785">
    <property type="entry name" value="5_NUCLEOTIDASE_1"/>
    <property type="match status" value="1"/>
</dbReference>
<keyword evidence="2" id="KW-0547">Nucleotide-binding</keyword>
<dbReference type="Gene3D" id="3.60.21.10">
    <property type="match status" value="1"/>
</dbReference>
<evidence type="ECO:0000256" key="2">
    <source>
        <dbReference type="RuleBase" id="RU362119"/>
    </source>
</evidence>
<comment type="similarity">
    <text evidence="1 2">Belongs to the 5'-nucleotidase family.</text>
</comment>
<evidence type="ECO:0000313" key="4">
    <source>
        <dbReference type="EMBL" id="SDX92069.1"/>
    </source>
</evidence>
<evidence type="ECO:0000256" key="1">
    <source>
        <dbReference type="ARBA" id="ARBA00006654"/>
    </source>
</evidence>
<dbReference type="GO" id="GO:0009166">
    <property type="term" value="P:nucleotide catabolic process"/>
    <property type="evidence" value="ECO:0007669"/>
    <property type="project" value="InterPro"/>
</dbReference>
<dbReference type="InterPro" id="IPR006179">
    <property type="entry name" value="5_nucleotidase/apyrase"/>
</dbReference>
<dbReference type="SUPFAM" id="SSF56300">
    <property type="entry name" value="Metallo-dependent phosphatases"/>
    <property type="match status" value="1"/>
</dbReference>
<dbReference type="Pfam" id="PF00149">
    <property type="entry name" value="Metallophos"/>
    <property type="match status" value="1"/>
</dbReference>
<dbReference type="CDD" id="cd00845">
    <property type="entry name" value="MPP_UshA_N_like"/>
    <property type="match status" value="1"/>
</dbReference>
<name>A0A1H3FPJ9_9BACT</name>
<dbReference type="EMBL" id="FNOV01000004">
    <property type="protein sequence ID" value="SDX92069.1"/>
    <property type="molecule type" value="Genomic_DNA"/>
</dbReference>
<evidence type="ECO:0000313" key="5">
    <source>
        <dbReference type="Proteomes" id="UP000199249"/>
    </source>
</evidence>
<dbReference type="PANTHER" id="PTHR11575">
    <property type="entry name" value="5'-NUCLEOTIDASE-RELATED"/>
    <property type="match status" value="1"/>
</dbReference>
<dbReference type="GO" id="GO:0046872">
    <property type="term" value="F:metal ion binding"/>
    <property type="evidence" value="ECO:0007669"/>
    <property type="project" value="InterPro"/>
</dbReference>
<gene>
    <name evidence="4" type="ORF">SAMN04488069_104143</name>
</gene>
<dbReference type="OrthoDB" id="9775118at2"/>
<organism evidence="4 5">
    <name type="scientific">Hymenobacter psychrophilus</name>
    <dbReference type="NCBI Taxonomy" id="651662"/>
    <lineage>
        <taxon>Bacteria</taxon>
        <taxon>Pseudomonadati</taxon>
        <taxon>Bacteroidota</taxon>
        <taxon>Cytophagia</taxon>
        <taxon>Cytophagales</taxon>
        <taxon>Hymenobacteraceae</taxon>
        <taxon>Hymenobacter</taxon>
    </lineage>
</organism>
<dbReference type="PROSITE" id="PS51318">
    <property type="entry name" value="TAT"/>
    <property type="match status" value="1"/>
</dbReference>
<proteinExistence type="inferred from homology"/>
<dbReference type="InterPro" id="IPR029052">
    <property type="entry name" value="Metallo-depent_PP-like"/>
</dbReference>
<dbReference type="InterPro" id="IPR006311">
    <property type="entry name" value="TAT_signal"/>
</dbReference>
<sequence length="328" mass="35764">MPTPESASSHFISEKQRLSRREFLKYSGVGVASLALLGGASVPATAAAADDKAVRLTILHTNDMHSRIEPFPENAAQWAGMGGMARRAALVEQVRQQEPNVLLLDSGDIWQGTPYFNFFQGELEFKLMSQMTYDASTLGNHDFDNGLEGLHKQLPNATFPFLSANYDFTGTLLAGRFQPYKVFEKQGVRIGVFGVGIEMAGLVEDKNFGATKYLDPVVVARDMVARLRGAERCDLVICLSHLGYKYEGPKIDDRKLAAQVAGIDLILGGHTHTFLEQPEPIAGPNGHTTLINQVGWSGINLGRIDYSFARKSRRPTVAATAVLPVSVA</sequence>
<accession>A0A1H3FPJ9</accession>
<dbReference type="STRING" id="651662.SAMN04488069_104143"/>
<dbReference type="InterPro" id="IPR019546">
    <property type="entry name" value="TAT_signal_bac_arc"/>
</dbReference>
<keyword evidence="5" id="KW-1185">Reference proteome</keyword>